<organism evidence="1 2">
    <name type="scientific">Methanomethylophilus alvi</name>
    <dbReference type="NCBI Taxonomy" id="1291540"/>
    <lineage>
        <taxon>Archaea</taxon>
        <taxon>Methanobacteriati</taxon>
        <taxon>Thermoplasmatota</taxon>
        <taxon>Thermoplasmata</taxon>
        <taxon>Methanomassiliicoccales</taxon>
        <taxon>Methanomethylophilaceae</taxon>
        <taxon>Methanomethylophilus</taxon>
    </lineage>
</organism>
<dbReference type="EMBL" id="CP017686">
    <property type="protein sequence ID" value="AYQ54979.1"/>
    <property type="molecule type" value="Genomic_DNA"/>
</dbReference>
<evidence type="ECO:0000313" key="1">
    <source>
        <dbReference type="EMBL" id="AYQ54979.1"/>
    </source>
</evidence>
<evidence type="ECO:0000313" key="2">
    <source>
        <dbReference type="Proteomes" id="UP000273278"/>
    </source>
</evidence>
<accession>A0A3G3IGX2</accession>
<gene>
    <name evidence="1" type="ORF">BKD89_04065</name>
</gene>
<name>A0A3G3IGX2_9ARCH</name>
<protein>
    <submittedName>
        <fullName evidence="1">Uncharacterized protein</fullName>
    </submittedName>
</protein>
<sequence>MNNFITFEEQNMIIIGNAVPQNTRLKHQKVTKFLGILRKRTKRKRVGFVKSLSKRSEELMIYLINGSCIYIEGGINILMPPHFNPM</sequence>
<reference evidence="1 2" key="1">
    <citation type="submission" date="2016-10" db="EMBL/GenBank/DDBJ databases">
        <title>Complete genome of the TMA-utilizing, human hosted archaeon Methanomethylophilus alvus Gen. nov, sp. nov., strain Mx-05, derived from a pure culture.</title>
        <authorList>
            <person name="Brugere J.-F."/>
            <person name="Ben Hania W."/>
            <person name="Chaudhary P.P."/>
            <person name="Gaci N."/>
            <person name="Borrel G."/>
            <person name="Cao Van Tuat L."/>
            <person name="Fardeau M.-L."/>
            <person name="Harris H.M.B."/>
            <person name="O'Toole P.W."/>
            <person name="Ollivier B."/>
        </authorList>
    </citation>
    <scope>NUCLEOTIDE SEQUENCE [LARGE SCALE GENOMIC DNA]</scope>
    <source>
        <strain evidence="1 2">Mx-05</strain>
    </source>
</reference>
<dbReference type="AlphaFoldDB" id="A0A3G3IGX2"/>
<proteinExistence type="predicted"/>
<dbReference type="Proteomes" id="UP000273278">
    <property type="component" value="Chromosome"/>
</dbReference>